<organism evidence="10 11">
    <name type="scientific">Zarconia navalis LEGE 11467</name>
    <dbReference type="NCBI Taxonomy" id="1828826"/>
    <lineage>
        <taxon>Bacteria</taxon>
        <taxon>Bacillati</taxon>
        <taxon>Cyanobacteriota</taxon>
        <taxon>Cyanophyceae</taxon>
        <taxon>Oscillatoriophycideae</taxon>
        <taxon>Oscillatoriales</taxon>
        <taxon>Oscillatoriales incertae sedis</taxon>
        <taxon>Zarconia</taxon>
        <taxon>Zarconia navalis</taxon>
    </lineage>
</organism>
<dbReference type="SUPFAM" id="SSF51735">
    <property type="entry name" value="NAD(P)-binding Rossmann-fold domains"/>
    <property type="match status" value="1"/>
</dbReference>
<dbReference type="GO" id="GO:0008106">
    <property type="term" value="F:alcohol dehydrogenase (NADP+) activity"/>
    <property type="evidence" value="ECO:0007669"/>
    <property type="project" value="UniProtKB-EC"/>
</dbReference>
<comment type="cofactor">
    <cofactor evidence="1 8">
        <name>Zn(2+)</name>
        <dbReference type="ChEBI" id="CHEBI:29105"/>
    </cofactor>
</comment>
<keyword evidence="6" id="KW-0560">Oxidoreductase</keyword>
<name>A0A928VTC5_9CYAN</name>
<dbReference type="FunFam" id="3.40.50.720:FF:000022">
    <property type="entry name" value="Cinnamyl alcohol dehydrogenase"/>
    <property type="match status" value="1"/>
</dbReference>
<gene>
    <name evidence="10" type="ORF">IQ235_04205</name>
</gene>
<proteinExistence type="inferred from homology"/>
<feature type="domain" description="Enoyl reductase (ER)" evidence="9">
    <location>
        <begin position="13"/>
        <end position="336"/>
    </location>
</feature>
<dbReference type="EC" id="1.1.1.2" evidence="7"/>
<protein>
    <recommendedName>
        <fullName evidence="7">alcohol dehydrogenase (NADP(+))</fullName>
        <ecNumber evidence="7">1.1.1.2</ecNumber>
    </recommendedName>
</protein>
<evidence type="ECO:0000256" key="8">
    <source>
        <dbReference type="RuleBase" id="RU361277"/>
    </source>
</evidence>
<sequence>MMIKGYACQEKGGRLEPFEYDPGELAADEVEVEVEFCGICHSDLAMMDNDWEMSSYPFVPGHEAIGKVVAVGNRVSEARMGQRVGVGWQSSSCDRCKNCGVGKESLCLNENEVGQTIVGRNGAWADRVRVQSGWAVPIPDALDPSLAGPLMCAGTTVWSPIRHYGVRPGMETAVLGVGGLGHLAVQFLAKMGTQVTGLSTSRSKEKQTRELGATDFIATKESPEDLKKAAGRFDFMISTVSADVKWDDYIEALSPGGTLVICGIPDGAIQFIPFPLIVGEKSIGGGRAGSPSDTQEMLEFCATHDIAPMCEQFAIEDIDRAVQHVRDGKARYRAVVAL</sequence>
<evidence type="ECO:0000256" key="4">
    <source>
        <dbReference type="ARBA" id="ARBA00022833"/>
    </source>
</evidence>
<evidence type="ECO:0000256" key="5">
    <source>
        <dbReference type="ARBA" id="ARBA00022857"/>
    </source>
</evidence>
<evidence type="ECO:0000256" key="2">
    <source>
        <dbReference type="ARBA" id="ARBA00008072"/>
    </source>
</evidence>
<dbReference type="InterPro" id="IPR047109">
    <property type="entry name" value="CAD-like"/>
</dbReference>
<keyword evidence="4 8" id="KW-0862">Zinc</keyword>
<keyword evidence="3 8" id="KW-0479">Metal-binding</keyword>
<evidence type="ECO:0000256" key="1">
    <source>
        <dbReference type="ARBA" id="ARBA00001947"/>
    </source>
</evidence>
<dbReference type="Gene3D" id="3.40.50.720">
    <property type="entry name" value="NAD(P)-binding Rossmann-like Domain"/>
    <property type="match status" value="1"/>
</dbReference>
<dbReference type="PANTHER" id="PTHR42683">
    <property type="entry name" value="ALDEHYDE REDUCTASE"/>
    <property type="match status" value="1"/>
</dbReference>
<reference evidence="10" key="1">
    <citation type="submission" date="2020-10" db="EMBL/GenBank/DDBJ databases">
        <authorList>
            <person name="Castelo-Branco R."/>
            <person name="Eusebio N."/>
            <person name="Adriana R."/>
            <person name="Vieira A."/>
            <person name="Brugerolle De Fraissinette N."/>
            <person name="Rezende De Castro R."/>
            <person name="Schneider M.P."/>
            <person name="Vasconcelos V."/>
            <person name="Leao P.N."/>
        </authorList>
    </citation>
    <scope>NUCLEOTIDE SEQUENCE</scope>
    <source>
        <strain evidence="10">LEGE 11467</strain>
    </source>
</reference>
<evidence type="ECO:0000259" key="9">
    <source>
        <dbReference type="SMART" id="SM00829"/>
    </source>
</evidence>
<dbReference type="PROSITE" id="PS00059">
    <property type="entry name" value="ADH_ZINC"/>
    <property type="match status" value="1"/>
</dbReference>
<dbReference type="InterPro" id="IPR013149">
    <property type="entry name" value="ADH-like_C"/>
</dbReference>
<dbReference type="AlphaFoldDB" id="A0A928VTC5"/>
<evidence type="ECO:0000313" key="10">
    <source>
        <dbReference type="EMBL" id="MBE9039994.1"/>
    </source>
</evidence>
<dbReference type="Gene3D" id="3.90.180.10">
    <property type="entry name" value="Medium-chain alcohol dehydrogenases, catalytic domain"/>
    <property type="match status" value="1"/>
</dbReference>
<dbReference type="FunFam" id="3.90.180.10:FF:000018">
    <property type="entry name" value="NAD(P)-dependent alcohol dehydrogenase"/>
    <property type="match status" value="1"/>
</dbReference>
<dbReference type="InterPro" id="IPR011032">
    <property type="entry name" value="GroES-like_sf"/>
</dbReference>
<dbReference type="CDD" id="cd05283">
    <property type="entry name" value="CAD1"/>
    <property type="match status" value="1"/>
</dbReference>
<keyword evidence="5" id="KW-0521">NADP</keyword>
<dbReference type="Pfam" id="PF08240">
    <property type="entry name" value="ADH_N"/>
    <property type="match status" value="1"/>
</dbReference>
<dbReference type="InterPro" id="IPR020843">
    <property type="entry name" value="ER"/>
</dbReference>
<dbReference type="Pfam" id="PF00107">
    <property type="entry name" value="ADH_zinc_N"/>
    <property type="match status" value="1"/>
</dbReference>
<dbReference type="GO" id="GO:0008270">
    <property type="term" value="F:zinc ion binding"/>
    <property type="evidence" value="ECO:0007669"/>
    <property type="project" value="InterPro"/>
</dbReference>
<evidence type="ECO:0000256" key="6">
    <source>
        <dbReference type="ARBA" id="ARBA00023002"/>
    </source>
</evidence>
<dbReference type="EMBL" id="JADEXN010000047">
    <property type="protein sequence ID" value="MBE9039994.1"/>
    <property type="molecule type" value="Genomic_DNA"/>
</dbReference>
<accession>A0A928VTC5</accession>
<evidence type="ECO:0000256" key="7">
    <source>
        <dbReference type="ARBA" id="ARBA00024074"/>
    </source>
</evidence>
<dbReference type="Proteomes" id="UP000621799">
    <property type="component" value="Unassembled WGS sequence"/>
</dbReference>
<dbReference type="SMART" id="SM00829">
    <property type="entry name" value="PKS_ER"/>
    <property type="match status" value="1"/>
</dbReference>
<dbReference type="InterPro" id="IPR036291">
    <property type="entry name" value="NAD(P)-bd_dom_sf"/>
</dbReference>
<evidence type="ECO:0000256" key="3">
    <source>
        <dbReference type="ARBA" id="ARBA00022723"/>
    </source>
</evidence>
<comment type="caution">
    <text evidence="10">The sequence shown here is derived from an EMBL/GenBank/DDBJ whole genome shotgun (WGS) entry which is preliminary data.</text>
</comment>
<dbReference type="InterPro" id="IPR002328">
    <property type="entry name" value="ADH_Zn_CS"/>
</dbReference>
<dbReference type="SUPFAM" id="SSF50129">
    <property type="entry name" value="GroES-like"/>
    <property type="match status" value="1"/>
</dbReference>
<evidence type="ECO:0000313" key="11">
    <source>
        <dbReference type="Proteomes" id="UP000621799"/>
    </source>
</evidence>
<comment type="similarity">
    <text evidence="2 8">Belongs to the zinc-containing alcohol dehydrogenase family.</text>
</comment>
<dbReference type="InterPro" id="IPR013154">
    <property type="entry name" value="ADH-like_N"/>
</dbReference>
<keyword evidence="11" id="KW-1185">Reference proteome</keyword>